<protein>
    <submittedName>
        <fullName evidence="3">MinD-like ATPase involved in chromosome partitioning or flagellar assembly</fullName>
    </submittedName>
</protein>
<reference evidence="3 4" key="1">
    <citation type="submission" date="2015-11" db="EMBL/GenBank/DDBJ databases">
        <title>The genome of Candidatus Endoriftia persephone in Ridgeia piscesae and population structure of the North Eastern Pacific vestimentiferan symbionts.</title>
        <authorList>
            <person name="Perez M."/>
            <person name="Juniper K.S."/>
        </authorList>
    </citation>
    <scope>NUCLEOTIDE SEQUENCE [LARGE SCALE GENOMIC DNA]</scope>
    <source>
        <strain evidence="3">Ind11</strain>
    </source>
</reference>
<evidence type="ECO:0000313" key="3">
    <source>
        <dbReference type="EMBL" id="KRT55626.1"/>
    </source>
</evidence>
<dbReference type="FunFam" id="3.40.50.300:FF:000158">
    <property type="entry name" value="Site-determining protein"/>
    <property type="match status" value="1"/>
</dbReference>
<dbReference type="InterPro" id="IPR033875">
    <property type="entry name" value="FlhG"/>
</dbReference>
<dbReference type="PIRSF" id="PIRSF003092">
    <property type="entry name" value="MinD"/>
    <property type="match status" value="1"/>
</dbReference>
<keyword evidence="2" id="KW-0067">ATP-binding</keyword>
<keyword evidence="3" id="KW-0966">Cell projection</keyword>
<dbReference type="Gene3D" id="3.40.50.300">
    <property type="entry name" value="P-loop containing nucleotide triphosphate hydrolases"/>
    <property type="match status" value="1"/>
</dbReference>
<evidence type="ECO:0000313" key="4">
    <source>
        <dbReference type="Proteomes" id="UP000051634"/>
    </source>
</evidence>
<keyword evidence="3" id="KW-0282">Flagellum</keyword>
<dbReference type="InterPro" id="IPR027417">
    <property type="entry name" value="P-loop_NTPase"/>
</dbReference>
<dbReference type="OrthoDB" id="9816297at2"/>
<accession>A0A0T5YYE7</accession>
<dbReference type="EMBL" id="LDXT01000076">
    <property type="protein sequence ID" value="KRT55626.1"/>
    <property type="molecule type" value="Genomic_DNA"/>
</dbReference>
<keyword evidence="1" id="KW-0547">Nucleotide-binding</keyword>
<dbReference type="SUPFAM" id="SSF52540">
    <property type="entry name" value="P-loop containing nucleoside triphosphate hydrolases"/>
    <property type="match status" value="1"/>
</dbReference>
<organism evidence="3 4">
    <name type="scientific">endosymbiont of Ridgeia piscesae</name>
    <dbReference type="NCBI Taxonomy" id="54398"/>
    <lineage>
        <taxon>Bacteria</taxon>
        <taxon>Pseudomonadati</taxon>
        <taxon>Pseudomonadota</taxon>
        <taxon>Gammaproteobacteria</taxon>
        <taxon>sulfur-oxidizing symbionts</taxon>
    </lineage>
</organism>
<dbReference type="PANTHER" id="PTHR43384:SF4">
    <property type="entry name" value="CELLULOSE BIOSYNTHESIS PROTEIN BCSQ-RELATED"/>
    <property type="match status" value="1"/>
</dbReference>
<dbReference type="GO" id="GO:0016887">
    <property type="term" value="F:ATP hydrolysis activity"/>
    <property type="evidence" value="ECO:0007669"/>
    <property type="project" value="TreeGrafter"/>
</dbReference>
<dbReference type="GO" id="GO:0005829">
    <property type="term" value="C:cytosol"/>
    <property type="evidence" value="ECO:0007669"/>
    <property type="project" value="TreeGrafter"/>
</dbReference>
<evidence type="ECO:0000256" key="1">
    <source>
        <dbReference type="ARBA" id="ARBA00022741"/>
    </source>
</evidence>
<name>A0A0T5YYE7_9GAMM</name>
<dbReference type="InterPro" id="IPR033756">
    <property type="entry name" value="YlxH/NBP35"/>
</dbReference>
<dbReference type="InterPro" id="IPR050625">
    <property type="entry name" value="ParA/MinD_ATPase"/>
</dbReference>
<proteinExistence type="predicted"/>
<evidence type="ECO:0000256" key="2">
    <source>
        <dbReference type="ARBA" id="ARBA00022840"/>
    </source>
</evidence>
<dbReference type="AlphaFoldDB" id="A0A0T5YYE7"/>
<dbReference type="InterPro" id="IPR025501">
    <property type="entry name" value="MinD_FleN"/>
</dbReference>
<keyword evidence="3" id="KW-0969">Cilium</keyword>
<dbReference type="GO" id="GO:0009898">
    <property type="term" value="C:cytoplasmic side of plasma membrane"/>
    <property type="evidence" value="ECO:0007669"/>
    <property type="project" value="TreeGrafter"/>
</dbReference>
<sequence>MRPTWLSHLEERVNMLMSDQIEDQAAGLRRMVNPEPVRVIAVTGGKGGVGKTNISVNLGVAMAEMGRRVMLLDADLGLANIDVMLGLHPEFDLSHVMRGERRLEEILVTGPHGMKVVPGASGVQKMAELSTAQHVGLINAFSELANDVDVLLIDTAAGISDQVVSFSRAAQEVVVVVCDEPASITDAYAIIKLLNREHGVSRFRVLANMVRTVQEGRDLYNKMCRVTDRYLDAMLSYMGSIPYDEQLRKAVKAQRPVVDSFPRSKAAQAFKNLAKKADTWPLPTGVSGDLQFFVERLIQFSSQYGESAR</sequence>
<dbReference type="PANTHER" id="PTHR43384">
    <property type="entry name" value="SEPTUM SITE-DETERMINING PROTEIN MIND HOMOLOG, CHLOROPLASTIC-RELATED"/>
    <property type="match status" value="1"/>
</dbReference>
<dbReference type="PATRIC" id="fig|54398.3.peg.2322"/>
<dbReference type="Pfam" id="PF10609">
    <property type="entry name" value="ParA"/>
    <property type="match status" value="1"/>
</dbReference>
<dbReference type="Proteomes" id="UP000051634">
    <property type="component" value="Unassembled WGS sequence"/>
</dbReference>
<dbReference type="CDD" id="cd02038">
    <property type="entry name" value="FlhG-like"/>
    <property type="match status" value="1"/>
</dbReference>
<dbReference type="GO" id="GO:0005524">
    <property type="term" value="F:ATP binding"/>
    <property type="evidence" value="ECO:0007669"/>
    <property type="project" value="UniProtKB-KW"/>
</dbReference>
<comment type="caution">
    <text evidence="3">The sequence shown here is derived from an EMBL/GenBank/DDBJ whole genome shotgun (WGS) entry which is preliminary data.</text>
</comment>
<keyword evidence="4" id="KW-1185">Reference proteome</keyword>
<gene>
    <name evidence="3" type="ORF">Ga0074115_12148</name>
</gene>
<dbReference type="GO" id="GO:0051782">
    <property type="term" value="P:negative regulation of cell division"/>
    <property type="evidence" value="ECO:0007669"/>
    <property type="project" value="TreeGrafter"/>
</dbReference>